<dbReference type="PANTHER" id="PTHR11715">
    <property type="entry name" value="GLYCINE CLEAVAGE SYSTEM H PROTEIN"/>
    <property type="match status" value="1"/>
</dbReference>
<dbReference type="GO" id="GO:0009249">
    <property type="term" value="P:protein lipoylation"/>
    <property type="evidence" value="ECO:0007669"/>
    <property type="project" value="TreeGrafter"/>
</dbReference>
<reference evidence="6 7" key="1">
    <citation type="submission" date="2019-02" db="EMBL/GenBank/DDBJ databases">
        <title>Deep-cultivation of Planctomycetes and their phenomic and genomic characterization uncovers novel biology.</title>
        <authorList>
            <person name="Wiegand S."/>
            <person name="Jogler M."/>
            <person name="Boedeker C."/>
            <person name="Pinto D."/>
            <person name="Vollmers J."/>
            <person name="Rivas-Marin E."/>
            <person name="Kohn T."/>
            <person name="Peeters S.H."/>
            <person name="Heuer A."/>
            <person name="Rast P."/>
            <person name="Oberbeckmann S."/>
            <person name="Bunk B."/>
            <person name="Jeske O."/>
            <person name="Meyerdierks A."/>
            <person name="Storesund J.E."/>
            <person name="Kallscheuer N."/>
            <person name="Luecker S."/>
            <person name="Lage O.M."/>
            <person name="Pohl T."/>
            <person name="Merkel B.J."/>
            <person name="Hornburger P."/>
            <person name="Mueller R.-W."/>
            <person name="Bruemmer F."/>
            <person name="Labrenz M."/>
            <person name="Spormann A.M."/>
            <person name="Op den Camp H."/>
            <person name="Overmann J."/>
            <person name="Amann R."/>
            <person name="Jetten M.S.M."/>
            <person name="Mascher T."/>
            <person name="Medema M.H."/>
            <person name="Devos D.P."/>
            <person name="Kaster A.-K."/>
            <person name="Ovreas L."/>
            <person name="Rohde M."/>
            <person name="Galperin M.Y."/>
            <person name="Jogler C."/>
        </authorList>
    </citation>
    <scope>NUCLEOTIDE SEQUENCE [LARGE SCALE GENOMIC DNA]</scope>
    <source>
        <strain evidence="6 7">Pan181</strain>
    </source>
</reference>
<dbReference type="InterPro" id="IPR003016">
    <property type="entry name" value="2-oxoA_DH_lipoyl-BS"/>
</dbReference>
<sequence>MSPEELLYAKTHEWVLLTEEDGAKVATVGLSAFAVEALTDLVFMELPKVGTAVQPQQSICEIESVKAVSDLYSPVEGEVIAVNETLPDQLEILSSDPFGAGWVCKIKLSGEAGLGDLMDYPAYQKACEEEAH</sequence>
<comment type="similarity">
    <text evidence="1 3">Belongs to the GcvH family.</text>
</comment>
<dbReference type="NCBIfam" id="TIGR00527">
    <property type="entry name" value="gcvH"/>
    <property type="match status" value="1"/>
</dbReference>
<comment type="subunit">
    <text evidence="3">The glycine cleavage system is composed of four proteins: P, T, L and H.</text>
</comment>
<dbReference type="KEGG" id="amuc:Pan181_07960"/>
<dbReference type="InterPro" id="IPR011053">
    <property type="entry name" value="Single_hybrid_motif"/>
</dbReference>
<name>A0A518AIP6_9BACT</name>
<dbReference type="PROSITE" id="PS50968">
    <property type="entry name" value="BIOTINYL_LIPOYL"/>
    <property type="match status" value="1"/>
</dbReference>
<proteinExistence type="inferred from homology"/>
<evidence type="ECO:0000256" key="2">
    <source>
        <dbReference type="ARBA" id="ARBA00022823"/>
    </source>
</evidence>
<feature type="modified residue" description="N6-lipoyllysine" evidence="3 4">
    <location>
        <position position="66"/>
    </location>
</feature>
<dbReference type="NCBIfam" id="NF002270">
    <property type="entry name" value="PRK01202.1"/>
    <property type="match status" value="1"/>
</dbReference>
<evidence type="ECO:0000313" key="7">
    <source>
        <dbReference type="Proteomes" id="UP000315750"/>
    </source>
</evidence>
<dbReference type="SUPFAM" id="SSF51230">
    <property type="entry name" value="Single hybrid motif"/>
    <property type="match status" value="1"/>
</dbReference>
<dbReference type="Pfam" id="PF01597">
    <property type="entry name" value="GCV_H"/>
    <property type="match status" value="1"/>
</dbReference>
<comment type="cofactor">
    <cofactor evidence="3">
        <name>(R)-lipoate</name>
        <dbReference type="ChEBI" id="CHEBI:83088"/>
    </cofactor>
    <text evidence="3">Binds 1 lipoyl cofactor covalently.</text>
</comment>
<dbReference type="GO" id="GO:0005829">
    <property type="term" value="C:cytosol"/>
    <property type="evidence" value="ECO:0007669"/>
    <property type="project" value="TreeGrafter"/>
</dbReference>
<dbReference type="InterPro" id="IPR000089">
    <property type="entry name" value="Biotin_lipoyl"/>
</dbReference>
<dbReference type="CDD" id="cd06848">
    <property type="entry name" value="GCS_H"/>
    <property type="match status" value="1"/>
</dbReference>
<feature type="domain" description="Lipoyl-binding" evidence="5">
    <location>
        <begin position="25"/>
        <end position="107"/>
    </location>
</feature>
<dbReference type="Proteomes" id="UP000315750">
    <property type="component" value="Chromosome"/>
</dbReference>
<accession>A0A518AIP6</accession>
<gene>
    <name evidence="6" type="primary">gcvH_1</name>
    <name evidence="3" type="synonym">gcvH</name>
    <name evidence="6" type="ORF">Pan181_07960</name>
</gene>
<dbReference type="EMBL" id="CP036278">
    <property type="protein sequence ID" value="QDU54613.1"/>
    <property type="molecule type" value="Genomic_DNA"/>
</dbReference>
<dbReference type="AlphaFoldDB" id="A0A518AIP6"/>
<dbReference type="InterPro" id="IPR002930">
    <property type="entry name" value="GCV_H"/>
</dbReference>
<dbReference type="GO" id="GO:0005960">
    <property type="term" value="C:glycine cleavage complex"/>
    <property type="evidence" value="ECO:0007669"/>
    <property type="project" value="InterPro"/>
</dbReference>
<dbReference type="RefSeq" id="WP_145245568.1">
    <property type="nucleotide sequence ID" value="NZ_CP036278.1"/>
</dbReference>
<dbReference type="GO" id="GO:0019464">
    <property type="term" value="P:glycine decarboxylation via glycine cleavage system"/>
    <property type="evidence" value="ECO:0007669"/>
    <property type="project" value="UniProtKB-UniRule"/>
</dbReference>
<dbReference type="HAMAP" id="MF_00272">
    <property type="entry name" value="GcvH"/>
    <property type="match status" value="1"/>
</dbReference>
<dbReference type="Gene3D" id="2.40.50.100">
    <property type="match status" value="1"/>
</dbReference>
<dbReference type="InterPro" id="IPR033753">
    <property type="entry name" value="GCV_H/Fam206"/>
</dbReference>
<dbReference type="OrthoDB" id="9796712at2"/>
<evidence type="ECO:0000259" key="5">
    <source>
        <dbReference type="PROSITE" id="PS50968"/>
    </source>
</evidence>
<dbReference type="PANTHER" id="PTHR11715:SF3">
    <property type="entry name" value="GLYCINE CLEAVAGE SYSTEM H PROTEIN-RELATED"/>
    <property type="match status" value="1"/>
</dbReference>
<dbReference type="InterPro" id="IPR017453">
    <property type="entry name" value="GCV_H_sub"/>
</dbReference>
<organism evidence="6 7">
    <name type="scientific">Aeoliella mucimassa</name>
    <dbReference type="NCBI Taxonomy" id="2527972"/>
    <lineage>
        <taxon>Bacteria</taxon>
        <taxon>Pseudomonadati</taxon>
        <taxon>Planctomycetota</taxon>
        <taxon>Planctomycetia</taxon>
        <taxon>Pirellulales</taxon>
        <taxon>Lacipirellulaceae</taxon>
        <taxon>Aeoliella</taxon>
    </lineage>
</organism>
<keyword evidence="2 3" id="KW-0450">Lipoyl</keyword>
<evidence type="ECO:0000256" key="3">
    <source>
        <dbReference type="HAMAP-Rule" id="MF_00272"/>
    </source>
</evidence>
<dbReference type="PROSITE" id="PS00189">
    <property type="entry name" value="LIPOYL"/>
    <property type="match status" value="1"/>
</dbReference>
<evidence type="ECO:0000313" key="6">
    <source>
        <dbReference type="EMBL" id="QDU54613.1"/>
    </source>
</evidence>
<evidence type="ECO:0000256" key="1">
    <source>
        <dbReference type="ARBA" id="ARBA00009249"/>
    </source>
</evidence>
<keyword evidence="7" id="KW-1185">Reference proteome</keyword>
<protein>
    <recommendedName>
        <fullName evidence="3">Glycine cleavage system H protein</fullName>
    </recommendedName>
</protein>
<evidence type="ECO:0000256" key="4">
    <source>
        <dbReference type="PIRSR" id="PIRSR617453-50"/>
    </source>
</evidence>
<comment type="function">
    <text evidence="3">The glycine cleavage system catalyzes the degradation of glycine. The H protein shuttles the methylamine group of glycine from the P protein to the T protein.</text>
</comment>